<evidence type="ECO:0000313" key="1">
    <source>
        <dbReference type="EMBL" id="AXM96068.1"/>
    </source>
</evidence>
<proteinExistence type="predicted"/>
<protein>
    <submittedName>
        <fullName evidence="1">Uncharacterized protein</fullName>
    </submittedName>
</protein>
<dbReference type="Proteomes" id="UP000256503">
    <property type="component" value="Chromosome"/>
</dbReference>
<dbReference type="AlphaFoldDB" id="A0AAD0QUX6"/>
<accession>A0AAD0QUX6</accession>
<sequence length="71" mass="7920">MRWGVCWAESRSCRTSSRRGVIVPLEHLHWGRWAAHRRQAGSHRYSTGLRHSGFLVGAGLPAIGGEAPAWE</sequence>
<reference evidence="1 2" key="1">
    <citation type="submission" date="2018-07" db="EMBL/GenBank/DDBJ databases">
        <title>Complete genome sequence of a Pseudomonas plecoglossicida strain pathogenic to the marine fish, Larimichthys crocea.</title>
        <authorList>
            <person name="Tao Z."/>
        </authorList>
    </citation>
    <scope>NUCLEOTIDE SEQUENCE [LARGE SCALE GENOMIC DNA]</scope>
    <source>
        <strain evidence="1 2">XSDHY-P</strain>
    </source>
</reference>
<gene>
    <name evidence="1" type="ORF">DVB73_09910</name>
</gene>
<name>A0AAD0QUX6_PSEDL</name>
<dbReference type="EMBL" id="CP031146">
    <property type="protein sequence ID" value="AXM96068.1"/>
    <property type="molecule type" value="Genomic_DNA"/>
</dbReference>
<organism evidence="1 2">
    <name type="scientific">Pseudomonas plecoglossicida</name>
    <dbReference type="NCBI Taxonomy" id="70775"/>
    <lineage>
        <taxon>Bacteria</taxon>
        <taxon>Pseudomonadati</taxon>
        <taxon>Pseudomonadota</taxon>
        <taxon>Gammaproteobacteria</taxon>
        <taxon>Pseudomonadales</taxon>
        <taxon>Pseudomonadaceae</taxon>
        <taxon>Pseudomonas</taxon>
    </lineage>
</organism>
<evidence type="ECO:0000313" key="2">
    <source>
        <dbReference type="Proteomes" id="UP000256503"/>
    </source>
</evidence>